<dbReference type="CDD" id="cd01051">
    <property type="entry name" value="Mn_catalase"/>
    <property type="match status" value="1"/>
</dbReference>
<dbReference type="EMBL" id="SMAN01000003">
    <property type="protein sequence ID" value="TCT25530.1"/>
    <property type="molecule type" value="Genomic_DNA"/>
</dbReference>
<dbReference type="AlphaFoldDB" id="A0A4R3NA59"/>
<dbReference type="Gene3D" id="3.30.1530.10">
    <property type="entry name" value="manganese catalase, domain 2, chain A"/>
    <property type="match status" value="1"/>
</dbReference>
<gene>
    <name evidence="4" type="ORF">EDD68_10384</name>
</gene>
<reference evidence="4 5" key="1">
    <citation type="submission" date="2019-03" db="EMBL/GenBank/DDBJ databases">
        <title>Genomic Encyclopedia of Type Strains, Phase IV (KMG-IV): sequencing the most valuable type-strain genomes for metagenomic binning, comparative biology and taxonomic classification.</title>
        <authorList>
            <person name="Goeker M."/>
        </authorList>
    </citation>
    <scope>NUCLEOTIDE SEQUENCE [LARGE SCALE GENOMIC DNA]</scope>
    <source>
        <strain evidence="4 5">DSM 25894</strain>
    </source>
</reference>
<dbReference type="InterPro" id="IPR039377">
    <property type="entry name" value="Mn_catalase_dom"/>
</dbReference>
<feature type="binding site" evidence="2">
    <location>
        <position position="66"/>
    </location>
    <ligand>
        <name>Mn(2+)</name>
        <dbReference type="ChEBI" id="CHEBI:29035"/>
        <label>2</label>
    </ligand>
</feature>
<keyword evidence="3" id="KW-0106">Calcium</keyword>
<name>A0A4R3NA59_9BACI</name>
<dbReference type="SUPFAM" id="SSF47240">
    <property type="entry name" value="Ferritin-like"/>
    <property type="match status" value="1"/>
</dbReference>
<comment type="caution">
    <text evidence="4">The sequence shown here is derived from an EMBL/GenBank/DDBJ whole genome shotgun (WGS) entry which is preliminary data.</text>
</comment>
<evidence type="ECO:0000313" key="4">
    <source>
        <dbReference type="EMBL" id="TCT25530.1"/>
    </source>
</evidence>
<comment type="cofactor">
    <cofactor evidence="2">
        <name>Mn(2+)</name>
        <dbReference type="ChEBI" id="CHEBI:29035"/>
    </cofactor>
    <text evidence="2">Binds 2 manganese ions per subunit.</text>
</comment>
<feature type="binding site" evidence="2">
    <location>
        <position position="35"/>
    </location>
    <ligand>
        <name>Mn(2+)</name>
        <dbReference type="ChEBI" id="CHEBI:29035"/>
        <label>1</label>
    </ligand>
</feature>
<feature type="binding site" evidence="3">
    <location>
        <position position="225"/>
    </location>
    <ligand>
        <name>Ca(2+)</name>
        <dbReference type="ChEBI" id="CHEBI:29108"/>
    </ligand>
</feature>
<evidence type="ECO:0000256" key="1">
    <source>
        <dbReference type="ARBA" id="ARBA00007644"/>
    </source>
</evidence>
<dbReference type="RefSeq" id="WP_132370964.1">
    <property type="nucleotide sequence ID" value="NZ_SMAN01000003.1"/>
</dbReference>
<keyword evidence="2" id="KW-0479">Metal-binding</keyword>
<keyword evidence="2" id="KW-0464">Manganese</keyword>
<dbReference type="GO" id="GO:0046872">
    <property type="term" value="F:metal ion binding"/>
    <property type="evidence" value="ECO:0007669"/>
    <property type="project" value="UniProtKB-KW"/>
</dbReference>
<proteinExistence type="inferred from homology"/>
<dbReference type="InterPro" id="IPR027407">
    <property type="entry name" value="Mn_catalase_C"/>
</dbReference>
<accession>A0A4R3NA59</accession>
<keyword evidence="5" id="KW-1185">Reference proteome</keyword>
<feature type="binding site" evidence="3">
    <location>
        <position position="223"/>
    </location>
    <ligand>
        <name>Ca(2+)</name>
        <dbReference type="ChEBI" id="CHEBI:29108"/>
    </ligand>
</feature>
<comment type="similarity">
    <text evidence="1">Belongs to the manganese catalase family.</text>
</comment>
<comment type="cofactor">
    <cofactor evidence="3">
        <name>Ca(2+)</name>
        <dbReference type="ChEBI" id="CHEBI:29108"/>
    </cofactor>
    <text evidence="3">Binds 1 Ca(2+) ion per subunit.</text>
</comment>
<dbReference type="InterPro" id="IPR009078">
    <property type="entry name" value="Ferritin-like_SF"/>
</dbReference>
<feature type="binding site" evidence="2">
    <location>
        <position position="69"/>
    </location>
    <ligand>
        <name>Mn(2+)</name>
        <dbReference type="ChEBI" id="CHEBI:29035"/>
        <label>1</label>
    </ligand>
</feature>
<evidence type="ECO:0000256" key="3">
    <source>
        <dbReference type="PIRSR" id="PIRSR607760-2"/>
    </source>
</evidence>
<sequence>MFFHIKELQYDAAPERPDPVYAKKLQEILGGHYGEMTVAMQYLFQGLNSRADKKYRDLLLDTATEELAHVEMLVTMIARLLDDAPVDVQEEAAKDPLVEAALGGRNPQHVIVSGLGALPADSAGNFWSGSYVGASGNLLADFRDNLTKESHGRLQAVRLYELSDDSGVKDMLSFLIARDTMHQNQWIAAISEIEQRECDLVVPATFPRSLEKQEVSYDFYNFSRGEESKKGRWANGPSMDGKGLFNYVASPPAYGPKPFLFPAPLPVHDTIPMVHPKPSKI</sequence>
<feature type="binding site" evidence="3">
    <location>
        <position position="61"/>
    </location>
    <ligand>
        <name>Ca(2+)</name>
        <dbReference type="ChEBI" id="CHEBI:29108"/>
    </ligand>
</feature>
<dbReference type="Gene3D" id="1.20.1260.10">
    <property type="match status" value="1"/>
</dbReference>
<feature type="binding site" evidence="2">
    <location>
        <position position="149"/>
    </location>
    <ligand>
        <name>Mn(2+)</name>
        <dbReference type="ChEBI" id="CHEBI:29035"/>
        <label>1</label>
    </ligand>
</feature>
<organism evidence="4 5">
    <name type="scientific">Melghiribacillus thermohalophilus</name>
    <dbReference type="NCBI Taxonomy" id="1324956"/>
    <lineage>
        <taxon>Bacteria</taxon>
        <taxon>Bacillati</taxon>
        <taxon>Bacillota</taxon>
        <taxon>Bacilli</taxon>
        <taxon>Bacillales</taxon>
        <taxon>Bacillaceae</taxon>
        <taxon>Melghiribacillus</taxon>
    </lineage>
</organism>
<dbReference type="OrthoDB" id="9800585at2"/>
<dbReference type="InterPro" id="IPR012347">
    <property type="entry name" value="Ferritin-like"/>
</dbReference>
<evidence type="ECO:0000313" key="5">
    <source>
        <dbReference type="Proteomes" id="UP000294650"/>
    </source>
</evidence>
<feature type="binding site" evidence="3">
    <location>
        <position position="221"/>
    </location>
    <ligand>
        <name>Ca(2+)</name>
        <dbReference type="ChEBI" id="CHEBI:29108"/>
    </ligand>
</feature>
<evidence type="ECO:0000256" key="2">
    <source>
        <dbReference type="PIRSR" id="PIRSR607760-1"/>
    </source>
</evidence>
<dbReference type="InterPro" id="IPR007760">
    <property type="entry name" value="Mn_catalase"/>
</dbReference>
<feature type="binding site" evidence="3">
    <location>
        <position position="57"/>
    </location>
    <ligand>
        <name>Ca(2+)</name>
        <dbReference type="ChEBI" id="CHEBI:29108"/>
    </ligand>
</feature>
<protein>
    <submittedName>
        <fullName evidence="4">Mn-containing catalase</fullName>
    </submittedName>
</protein>
<dbReference type="Proteomes" id="UP000294650">
    <property type="component" value="Unassembled WGS sequence"/>
</dbReference>
<dbReference type="Pfam" id="PF05067">
    <property type="entry name" value="Mn_catalase"/>
    <property type="match status" value="1"/>
</dbReference>
<feature type="binding site" evidence="2">
    <location>
        <position position="182"/>
    </location>
    <ligand>
        <name>Mn(2+)</name>
        <dbReference type="ChEBI" id="CHEBI:29035"/>
        <label>1</label>
    </ligand>
</feature>